<reference evidence="1" key="1">
    <citation type="submission" date="2014-02" db="EMBL/GenBank/DDBJ databases">
        <title>Expanding our view of genomic diversity in Candidatus Accumulibacter clades.</title>
        <authorList>
            <person name="Skennerton C.T."/>
            <person name="Barr J.J."/>
            <person name="Slater F.R."/>
            <person name="Bond P.L."/>
            <person name="Tyson G.W."/>
        </authorList>
    </citation>
    <scope>NUCLEOTIDE SEQUENCE [LARGE SCALE GENOMIC DNA]</scope>
</reference>
<dbReference type="Proteomes" id="UP000022141">
    <property type="component" value="Unassembled WGS sequence"/>
</dbReference>
<dbReference type="EMBL" id="JEMY01000033">
    <property type="protein sequence ID" value="EXI87566.1"/>
    <property type="molecule type" value="Genomic_DNA"/>
</dbReference>
<accession>A0A011PJ72</accession>
<dbReference type="PATRIC" id="fig|1454004.3.peg.2510"/>
<proteinExistence type="predicted"/>
<dbReference type="AlphaFoldDB" id="A0A011PJ72"/>
<gene>
    <name evidence="1" type="ORF">AW11_02430</name>
</gene>
<comment type="caution">
    <text evidence="1">The sequence shown here is derived from an EMBL/GenBank/DDBJ whole genome shotgun (WGS) entry which is preliminary data.</text>
</comment>
<keyword evidence="2" id="KW-1185">Reference proteome</keyword>
<protein>
    <recommendedName>
        <fullName evidence="3">Methyltransferase type 11 domain-containing protein</fullName>
    </recommendedName>
</protein>
<sequence>MSWACSLSRKLRKSLARWLAARRVARAEPLRLSLGSGGLDAPGWISTDRNVLDITCEPDWHRLLKDRPVDALLAEHVWEHLSTDDGLQAARHCFQALRTGGYLRIAVPDGYHPDPNYIAAVRPGGGGAGARDHRVLFDCHTLTELLGQAGFSSTLLEWHDESGQFHHCAWDPGQGMIRRSRRFDPRNCNGSLTYTSLIVDAIKP</sequence>
<dbReference type="eggNOG" id="COG4627">
    <property type="taxonomic scope" value="Bacteria"/>
</dbReference>
<organism evidence="1 2">
    <name type="scientific">Accumulibacter regalis</name>
    <dbReference type="NCBI Taxonomy" id="522306"/>
    <lineage>
        <taxon>Bacteria</taxon>
        <taxon>Pseudomonadati</taxon>
        <taxon>Pseudomonadota</taxon>
        <taxon>Betaproteobacteria</taxon>
        <taxon>Candidatus Accumulibacter</taxon>
    </lineage>
</organism>
<evidence type="ECO:0000313" key="1">
    <source>
        <dbReference type="EMBL" id="EXI87566.1"/>
    </source>
</evidence>
<evidence type="ECO:0008006" key="3">
    <source>
        <dbReference type="Google" id="ProtNLM"/>
    </source>
</evidence>
<dbReference type="STRING" id="1454004.AW11_02430"/>
<dbReference type="Gene3D" id="3.40.50.150">
    <property type="entry name" value="Vaccinia Virus protein VP39"/>
    <property type="match status" value="1"/>
</dbReference>
<name>A0A011PJ72_ACCRE</name>
<evidence type="ECO:0000313" key="2">
    <source>
        <dbReference type="Proteomes" id="UP000022141"/>
    </source>
</evidence>
<dbReference type="SUPFAM" id="SSF53335">
    <property type="entry name" value="S-adenosyl-L-methionine-dependent methyltransferases"/>
    <property type="match status" value="1"/>
</dbReference>
<dbReference type="InterPro" id="IPR029063">
    <property type="entry name" value="SAM-dependent_MTases_sf"/>
</dbReference>